<evidence type="ECO:0000256" key="11">
    <source>
        <dbReference type="ARBA" id="ARBA00049007"/>
    </source>
</evidence>
<dbReference type="EC" id="2.6.1.52" evidence="4"/>
<keyword evidence="9" id="KW-0718">Serine biosynthesis</keyword>
<evidence type="ECO:0000256" key="5">
    <source>
        <dbReference type="ARBA" id="ARBA00022576"/>
    </source>
</evidence>
<name>A0A3R7P8U6_PENVA</name>
<keyword evidence="16" id="KW-1185">Reference proteome</keyword>
<dbReference type="UniPathway" id="UPA00135">
    <property type="reaction ID" value="UER00197"/>
</dbReference>
<evidence type="ECO:0000313" key="16">
    <source>
        <dbReference type="Proteomes" id="UP000283509"/>
    </source>
</evidence>
<dbReference type="FunFam" id="3.90.1150.10:FF:000006">
    <property type="entry name" value="Phosphoserine aminotransferase"/>
    <property type="match status" value="1"/>
</dbReference>
<accession>A0A3R7P8U6</accession>
<dbReference type="InterPro" id="IPR020578">
    <property type="entry name" value="Aminotrans_V_PyrdxlP_BS"/>
</dbReference>
<feature type="domain" description="Aminotransferase class V" evidence="14">
    <location>
        <begin position="5"/>
        <end position="309"/>
    </location>
</feature>
<comment type="similarity">
    <text evidence="3">Belongs to the class-V pyridoxal-phosphate-dependent aminotransferase family. SerC subfamily.</text>
</comment>
<evidence type="ECO:0000256" key="12">
    <source>
        <dbReference type="RuleBase" id="RU004504"/>
    </source>
</evidence>
<dbReference type="GO" id="GO:0006564">
    <property type="term" value="P:L-serine biosynthetic process"/>
    <property type="evidence" value="ECO:0007669"/>
    <property type="project" value="UniProtKB-KW"/>
</dbReference>
<protein>
    <recommendedName>
        <fullName evidence="4">phosphoserine transaminase</fullName>
        <ecNumber evidence="4">2.6.1.52</ecNumber>
    </recommendedName>
</protein>
<evidence type="ECO:0000256" key="3">
    <source>
        <dbReference type="ARBA" id="ARBA00006904"/>
    </source>
</evidence>
<evidence type="ECO:0000256" key="7">
    <source>
        <dbReference type="ARBA" id="ARBA00022679"/>
    </source>
</evidence>
<comment type="caution">
    <text evidence="15">The sequence shown here is derived from an EMBL/GenBank/DDBJ whole genome shotgun (WGS) entry which is preliminary data.</text>
</comment>
<evidence type="ECO:0000256" key="8">
    <source>
        <dbReference type="ARBA" id="ARBA00022898"/>
    </source>
</evidence>
<dbReference type="Proteomes" id="UP000283509">
    <property type="component" value="Unassembled WGS sequence"/>
</dbReference>
<feature type="compositionally biased region" description="Basic and acidic residues" evidence="13">
    <location>
        <begin position="404"/>
        <end position="424"/>
    </location>
</feature>
<comment type="catalytic activity">
    <reaction evidence="11">
        <text>O-phospho-L-serine + 2-oxoglutarate = 3-phosphooxypyruvate + L-glutamate</text>
        <dbReference type="Rhea" id="RHEA:14329"/>
        <dbReference type="ChEBI" id="CHEBI:16810"/>
        <dbReference type="ChEBI" id="CHEBI:18110"/>
        <dbReference type="ChEBI" id="CHEBI:29985"/>
        <dbReference type="ChEBI" id="CHEBI:57524"/>
        <dbReference type="EC" id="2.6.1.52"/>
    </reaction>
</comment>
<dbReference type="InterPro" id="IPR015421">
    <property type="entry name" value="PyrdxlP-dep_Trfase_major"/>
</dbReference>
<evidence type="ECO:0000256" key="9">
    <source>
        <dbReference type="ARBA" id="ARBA00023299"/>
    </source>
</evidence>
<evidence type="ECO:0000256" key="2">
    <source>
        <dbReference type="ARBA" id="ARBA00005099"/>
    </source>
</evidence>
<comment type="cofactor">
    <cofactor evidence="1 12">
        <name>pyridoxal 5'-phosphate</name>
        <dbReference type="ChEBI" id="CHEBI:597326"/>
    </cofactor>
</comment>
<dbReference type="InterPro" id="IPR015424">
    <property type="entry name" value="PyrdxlP-dep_Trfase"/>
</dbReference>
<reference evidence="15 16" key="2">
    <citation type="submission" date="2019-01" db="EMBL/GenBank/DDBJ databases">
        <title>The decoding of complex shrimp genome reveals the adaptation for benthos swimmer, frequently molting mechanism and breeding impact on genome.</title>
        <authorList>
            <person name="Sun Y."/>
            <person name="Gao Y."/>
            <person name="Yu Y."/>
        </authorList>
    </citation>
    <scope>NUCLEOTIDE SEQUENCE [LARGE SCALE GENOMIC DNA]</scope>
    <source>
        <tissue evidence="15">Muscle</tissue>
    </source>
</reference>
<comment type="catalytic activity">
    <reaction evidence="10">
        <text>4-(phosphooxy)-L-threonine + 2-oxoglutarate = (R)-3-hydroxy-2-oxo-4-phosphooxybutanoate + L-glutamate</text>
        <dbReference type="Rhea" id="RHEA:16573"/>
        <dbReference type="ChEBI" id="CHEBI:16810"/>
        <dbReference type="ChEBI" id="CHEBI:29985"/>
        <dbReference type="ChEBI" id="CHEBI:58452"/>
        <dbReference type="ChEBI" id="CHEBI:58538"/>
        <dbReference type="EC" id="2.6.1.52"/>
    </reaction>
</comment>
<dbReference type="PROSITE" id="PS00595">
    <property type="entry name" value="AA_TRANSFER_CLASS_5"/>
    <property type="match status" value="1"/>
</dbReference>
<evidence type="ECO:0000256" key="6">
    <source>
        <dbReference type="ARBA" id="ARBA00022605"/>
    </source>
</evidence>
<keyword evidence="6" id="KW-0028">Amino-acid biosynthesis</keyword>
<keyword evidence="7 15" id="KW-0808">Transferase</keyword>
<dbReference type="GO" id="GO:0030170">
    <property type="term" value="F:pyridoxal phosphate binding"/>
    <property type="evidence" value="ECO:0007669"/>
    <property type="project" value="TreeGrafter"/>
</dbReference>
<dbReference type="Gene3D" id="3.40.640.10">
    <property type="entry name" value="Type I PLP-dependent aspartate aminotransferase-like (Major domain)"/>
    <property type="match status" value="1"/>
</dbReference>
<dbReference type="EMBL" id="QCYY01001341">
    <property type="protein sequence ID" value="ROT78739.1"/>
    <property type="molecule type" value="Genomic_DNA"/>
</dbReference>
<evidence type="ECO:0000256" key="10">
    <source>
        <dbReference type="ARBA" id="ARBA00047630"/>
    </source>
</evidence>
<dbReference type="UniPathway" id="UPA00244">
    <property type="reaction ID" value="UER00311"/>
</dbReference>
<proteinExistence type="inferred from homology"/>
<evidence type="ECO:0000313" key="15">
    <source>
        <dbReference type="EMBL" id="ROT78739.1"/>
    </source>
</evidence>
<dbReference type="NCBIfam" id="NF003764">
    <property type="entry name" value="PRK05355.1"/>
    <property type="match status" value="1"/>
</dbReference>
<dbReference type="OrthoDB" id="1703350at2759"/>
<gene>
    <name evidence="15" type="ORF">C7M84_002540</name>
</gene>
<dbReference type="PANTHER" id="PTHR43247">
    <property type="entry name" value="PHOSPHOSERINE AMINOTRANSFERASE"/>
    <property type="match status" value="1"/>
</dbReference>
<dbReference type="InterPro" id="IPR022278">
    <property type="entry name" value="Pser_aminoTfrase"/>
</dbReference>
<comment type="pathway">
    <text evidence="2">Amino-acid biosynthesis; L-serine biosynthesis; L-serine from 3-phospho-D-glycerate: step 2/3.</text>
</comment>
<dbReference type="SUPFAM" id="SSF53383">
    <property type="entry name" value="PLP-dependent transferases"/>
    <property type="match status" value="1"/>
</dbReference>
<dbReference type="FunFam" id="3.40.640.10:FF:000010">
    <property type="entry name" value="Phosphoserine aminotransferase"/>
    <property type="match status" value="1"/>
</dbReference>
<organism evidence="15 16">
    <name type="scientific">Penaeus vannamei</name>
    <name type="common">Whiteleg shrimp</name>
    <name type="synonym">Litopenaeus vannamei</name>
    <dbReference type="NCBI Taxonomy" id="6689"/>
    <lineage>
        <taxon>Eukaryota</taxon>
        <taxon>Metazoa</taxon>
        <taxon>Ecdysozoa</taxon>
        <taxon>Arthropoda</taxon>
        <taxon>Crustacea</taxon>
        <taxon>Multicrustacea</taxon>
        <taxon>Malacostraca</taxon>
        <taxon>Eumalacostraca</taxon>
        <taxon>Eucarida</taxon>
        <taxon>Decapoda</taxon>
        <taxon>Dendrobranchiata</taxon>
        <taxon>Penaeoidea</taxon>
        <taxon>Penaeidae</taxon>
        <taxon>Penaeus</taxon>
    </lineage>
</organism>
<evidence type="ECO:0000256" key="13">
    <source>
        <dbReference type="SAM" id="MobiDB-lite"/>
    </source>
</evidence>
<evidence type="ECO:0000259" key="14">
    <source>
        <dbReference type="Pfam" id="PF00266"/>
    </source>
</evidence>
<feature type="compositionally biased region" description="Basic residues" evidence="13">
    <location>
        <begin position="394"/>
        <end position="403"/>
    </location>
</feature>
<dbReference type="InterPro" id="IPR000192">
    <property type="entry name" value="Aminotrans_V_dom"/>
</dbReference>
<evidence type="ECO:0000256" key="1">
    <source>
        <dbReference type="ARBA" id="ARBA00001933"/>
    </source>
</evidence>
<dbReference type="Gene3D" id="3.90.1150.10">
    <property type="entry name" value="Aspartate Aminotransferase, domain 1"/>
    <property type="match status" value="1"/>
</dbReference>
<feature type="region of interest" description="Disordered" evidence="13">
    <location>
        <begin position="369"/>
        <end position="444"/>
    </location>
</feature>
<dbReference type="AlphaFoldDB" id="A0A3R7P8U6"/>
<dbReference type="GO" id="GO:0004648">
    <property type="term" value="F:O-phospho-L-serine:2-oxoglutarate aminotransferase activity"/>
    <property type="evidence" value="ECO:0007669"/>
    <property type="project" value="UniProtKB-EC"/>
</dbReference>
<dbReference type="PANTHER" id="PTHR43247:SF1">
    <property type="entry name" value="PHOSPHOSERINE AMINOTRANSFERASE"/>
    <property type="match status" value="1"/>
</dbReference>
<sequence>MTQQRNRNIQGINTEFLGLRNVPANYKVLFVQGGGTGQFAAVPLNLMSRTGKADLHGSWSSKAAKEASKYGAVNLVFPKLEKYTTIPEKSTWKLDPEAAYVYYCANETVEGVEFQYVPEVPQGVPLVCDMSSNFFSRPVDVSKFGVIYGGAQKNIGCSGVTVVVVREDLLGCPLPVCPAVLDYGIMAKNKSLYNTPPTFAIHVVGEVLAWVKREGGLEEMQRRSIEKSKMLYGVIDESAGFYNNPVDVAARSRMNVVFRVGEGGKDDLEANFISQAAAQGLLSLKGHRSVGGIRASIYNAITSDDVRRLCEFMRTFLKANKLRFPLHTTSFCGMRSNFAAFTPRFLSLLLHRNMSLGCGCLVRVSAHAQSTRSPGKDLPDDSLTNTLDENTPRAIKRASKRRQMNKDRQREGIDGIPRESENYRMQRSTNRVTAGEASPTLWNP</sequence>
<dbReference type="InterPro" id="IPR015422">
    <property type="entry name" value="PyrdxlP-dep_Trfase_small"/>
</dbReference>
<dbReference type="HAMAP" id="MF_00160">
    <property type="entry name" value="SerC_aminotrans_5"/>
    <property type="match status" value="1"/>
</dbReference>
<keyword evidence="8" id="KW-0663">Pyridoxal phosphate</keyword>
<dbReference type="Pfam" id="PF00266">
    <property type="entry name" value="Aminotran_5"/>
    <property type="match status" value="1"/>
</dbReference>
<reference evidence="15 16" key="1">
    <citation type="submission" date="2018-04" db="EMBL/GenBank/DDBJ databases">
        <authorList>
            <person name="Zhang X."/>
            <person name="Yuan J."/>
            <person name="Li F."/>
            <person name="Xiang J."/>
        </authorList>
    </citation>
    <scope>NUCLEOTIDE SEQUENCE [LARGE SCALE GENOMIC DNA]</scope>
    <source>
        <tissue evidence="15">Muscle</tissue>
    </source>
</reference>
<dbReference type="GO" id="GO:0005737">
    <property type="term" value="C:cytoplasm"/>
    <property type="evidence" value="ECO:0007669"/>
    <property type="project" value="TreeGrafter"/>
</dbReference>
<evidence type="ECO:0000256" key="4">
    <source>
        <dbReference type="ARBA" id="ARBA00013030"/>
    </source>
</evidence>
<keyword evidence="5 15" id="KW-0032">Aminotransferase</keyword>
<dbReference type="STRING" id="6689.A0A3R7P8U6"/>